<reference evidence="3 4" key="2">
    <citation type="submission" date="2019-01" db="EMBL/GenBank/DDBJ databases">
        <title>A chromosome length genome reference of the Java medaka (oryzias javanicus).</title>
        <authorList>
            <person name="Herpin A."/>
            <person name="Takehana Y."/>
            <person name="Naruse K."/>
            <person name="Ansai S."/>
            <person name="Kawaguchi M."/>
        </authorList>
    </citation>
    <scope>NUCLEOTIDE SEQUENCE [LARGE SCALE GENOMIC DNA]</scope>
    <source>
        <strain evidence="3">RS831</strain>
        <tissue evidence="3">Whole body</tissue>
    </source>
</reference>
<accession>A0A437C977</accession>
<dbReference type="EMBL" id="CM012455">
    <property type="protein sequence ID" value="RVE59315.1"/>
    <property type="molecule type" value="Genomic_DNA"/>
</dbReference>
<evidence type="ECO:0000256" key="1">
    <source>
        <dbReference type="SAM" id="Phobius"/>
    </source>
</evidence>
<dbReference type="AlphaFoldDB" id="A0A437C977"/>
<organism evidence="3 4">
    <name type="scientific">Oryzias javanicus</name>
    <name type="common">Javanese ricefish</name>
    <name type="synonym">Aplocheilus javanicus</name>
    <dbReference type="NCBI Taxonomy" id="123683"/>
    <lineage>
        <taxon>Eukaryota</taxon>
        <taxon>Metazoa</taxon>
        <taxon>Chordata</taxon>
        <taxon>Craniata</taxon>
        <taxon>Vertebrata</taxon>
        <taxon>Euteleostomi</taxon>
        <taxon>Actinopterygii</taxon>
        <taxon>Neopterygii</taxon>
        <taxon>Teleostei</taxon>
        <taxon>Neoteleostei</taxon>
        <taxon>Acanthomorphata</taxon>
        <taxon>Ovalentaria</taxon>
        <taxon>Atherinomorphae</taxon>
        <taxon>Beloniformes</taxon>
        <taxon>Adrianichthyidae</taxon>
        <taxon>Oryziinae</taxon>
        <taxon>Oryzias</taxon>
    </lineage>
</organism>
<keyword evidence="1" id="KW-0812">Transmembrane</keyword>
<sequence>MSSIFFRTLALMSVLLCGVSADDGISLHCNKTWNVTFGKELNLTCFIKLKLNDCKNVSVEWNDTVGDLCVNNKCMSDNKTFATLQMLNVTKDKNITVTVEAVCGRDSKTVSVKVNPENFQRLESTQSPEEPFSDFAVVIGVVGVVVVVVVVGVVVLYMIFKRKCPPLSSTAESDALTDSV</sequence>
<keyword evidence="1" id="KW-0472">Membrane</keyword>
<keyword evidence="2" id="KW-0732">Signal</keyword>
<feature type="signal peptide" evidence="2">
    <location>
        <begin position="1"/>
        <end position="21"/>
    </location>
</feature>
<evidence type="ECO:0000313" key="4">
    <source>
        <dbReference type="Proteomes" id="UP000283210"/>
    </source>
</evidence>
<gene>
    <name evidence="3" type="ORF">OJAV_G00187090</name>
</gene>
<keyword evidence="1" id="KW-1133">Transmembrane helix</keyword>
<keyword evidence="4" id="KW-1185">Reference proteome</keyword>
<evidence type="ECO:0000256" key="2">
    <source>
        <dbReference type="SAM" id="SignalP"/>
    </source>
</evidence>
<name>A0A437C977_ORYJA</name>
<evidence type="ECO:0000313" key="3">
    <source>
        <dbReference type="EMBL" id="RVE59315.1"/>
    </source>
</evidence>
<reference evidence="3 4" key="1">
    <citation type="submission" date="2018-11" db="EMBL/GenBank/DDBJ databases">
        <authorList>
            <person name="Lopez-Roques C."/>
            <person name="Donnadieu C."/>
            <person name="Bouchez O."/>
            <person name="Klopp C."/>
            <person name="Cabau C."/>
            <person name="Zahm M."/>
        </authorList>
    </citation>
    <scope>NUCLEOTIDE SEQUENCE [LARGE SCALE GENOMIC DNA]</scope>
    <source>
        <strain evidence="3">RS831</strain>
        <tissue evidence="3">Whole body</tissue>
    </source>
</reference>
<protein>
    <submittedName>
        <fullName evidence="3">Uncharacterized protein</fullName>
    </submittedName>
</protein>
<feature type="transmembrane region" description="Helical" evidence="1">
    <location>
        <begin position="135"/>
        <end position="160"/>
    </location>
</feature>
<proteinExistence type="predicted"/>
<feature type="chain" id="PRO_5019410624" evidence="2">
    <location>
        <begin position="22"/>
        <end position="180"/>
    </location>
</feature>
<dbReference type="Proteomes" id="UP000283210">
    <property type="component" value="Chromosome 19"/>
</dbReference>